<dbReference type="SUPFAM" id="SSF143847">
    <property type="entry name" value="XisI-like"/>
    <property type="match status" value="1"/>
</dbReference>
<dbReference type="EMBL" id="CP014263">
    <property type="protein sequence ID" value="AQG79097.1"/>
    <property type="molecule type" value="Genomic_DNA"/>
</dbReference>
<organism evidence="1 2">
    <name type="scientific">Spirosoma montaniterrae</name>
    <dbReference type="NCBI Taxonomy" id="1178516"/>
    <lineage>
        <taxon>Bacteria</taxon>
        <taxon>Pseudomonadati</taxon>
        <taxon>Bacteroidota</taxon>
        <taxon>Cytophagia</taxon>
        <taxon>Cytophagales</taxon>
        <taxon>Cytophagaceae</taxon>
        <taxon>Spirosoma</taxon>
    </lineage>
</organism>
<reference evidence="1 2" key="1">
    <citation type="submission" date="2016-01" db="EMBL/GenBank/DDBJ databases">
        <authorList>
            <person name="Oliw E.H."/>
        </authorList>
    </citation>
    <scope>NUCLEOTIDE SEQUENCE [LARGE SCALE GENOMIC DNA]</scope>
    <source>
        <strain evidence="1 2">DY10</strain>
    </source>
</reference>
<dbReference type="OrthoDB" id="961570at2"/>
<dbReference type="Pfam" id="PF08869">
    <property type="entry name" value="XisI"/>
    <property type="match status" value="1"/>
</dbReference>
<evidence type="ECO:0000313" key="1">
    <source>
        <dbReference type="EMBL" id="AQG79097.1"/>
    </source>
</evidence>
<evidence type="ECO:0000313" key="2">
    <source>
        <dbReference type="Proteomes" id="UP000187941"/>
    </source>
</evidence>
<dbReference type="InterPro" id="IPR035943">
    <property type="entry name" value="XisI-like_sf"/>
</dbReference>
<dbReference type="RefSeq" id="WP_077130544.1">
    <property type="nucleotide sequence ID" value="NZ_CP014263.1"/>
</dbReference>
<sequence>MEKLTRYQDAVINFMRRYVAETSQEIYHDEVQRRVLIDRENNSFQLLSSGWRGNHYLFGPIFHFDLIDGKIWIQCNNTEREIVDELMADGVDRQDIVLGFVAPAARAFSGFAVA</sequence>
<dbReference type="Gene3D" id="3.30.310.110">
    <property type="entry name" value="XisI-like"/>
    <property type="match status" value="1"/>
</dbReference>
<dbReference type="AlphaFoldDB" id="A0A1P9WUN8"/>
<accession>A0A1P9WUN8</accession>
<proteinExistence type="predicted"/>
<dbReference type="KEGG" id="smon:AWR27_07045"/>
<gene>
    <name evidence="1" type="ORF">AWR27_07045</name>
</gene>
<dbReference type="CDD" id="cd16382">
    <property type="entry name" value="XisI-like"/>
    <property type="match status" value="1"/>
</dbReference>
<dbReference type="STRING" id="1178516.AWR27_07045"/>
<keyword evidence="2" id="KW-1185">Reference proteome</keyword>
<name>A0A1P9WUN8_9BACT</name>
<dbReference type="InterPro" id="IPR014968">
    <property type="entry name" value="XisI"/>
</dbReference>
<evidence type="ECO:0008006" key="3">
    <source>
        <dbReference type="Google" id="ProtNLM"/>
    </source>
</evidence>
<protein>
    <recommendedName>
        <fullName evidence="3">Fatty-acid oxidation protein subunit alpha</fullName>
    </recommendedName>
</protein>
<dbReference type="Proteomes" id="UP000187941">
    <property type="component" value="Chromosome"/>
</dbReference>